<dbReference type="Proteomes" id="UP000268469">
    <property type="component" value="Unassembled WGS sequence"/>
</dbReference>
<evidence type="ECO:0000313" key="1">
    <source>
        <dbReference type="EMBL" id="RKX68427.1"/>
    </source>
</evidence>
<gene>
    <name evidence="1" type="ORF">DRP53_10800</name>
</gene>
<reference evidence="1 2" key="1">
    <citation type="submission" date="2018-06" db="EMBL/GenBank/DDBJ databases">
        <title>Extensive metabolic versatility and redundancy in microbially diverse, dynamic hydrothermal sediments.</title>
        <authorList>
            <person name="Dombrowski N."/>
            <person name="Teske A."/>
            <person name="Baker B.J."/>
        </authorList>
    </citation>
    <scope>NUCLEOTIDE SEQUENCE [LARGE SCALE GENOMIC DNA]</scope>
    <source>
        <strain evidence="1">B36_G15</strain>
    </source>
</reference>
<dbReference type="AlphaFoldDB" id="A0A660SCL0"/>
<sequence>MSMVRTISGLVLFASTLLGVVTVYQVDPYANLNDSAYIIRQSWVATCDSVVSVYFFAGRSPKTSNYNYRLAIRDNGQELGYIEVDDDPEYQFVGGEFSQPIPLVKGKKYELEIRHTAPDV</sequence>
<organism evidence="1 2">
    <name type="scientific">candidate division WOR-3 bacterium</name>
    <dbReference type="NCBI Taxonomy" id="2052148"/>
    <lineage>
        <taxon>Bacteria</taxon>
        <taxon>Bacteria division WOR-3</taxon>
    </lineage>
</organism>
<feature type="non-terminal residue" evidence="1">
    <location>
        <position position="120"/>
    </location>
</feature>
<comment type="caution">
    <text evidence="1">The sequence shown here is derived from an EMBL/GenBank/DDBJ whole genome shotgun (WGS) entry which is preliminary data.</text>
</comment>
<accession>A0A660SCL0</accession>
<evidence type="ECO:0000313" key="2">
    <source>
        <dbReference type="Proteomes" id="UP000268469"/>
    </source>
</evidence>
<name>A0A660SCL0_UNCW3</name>
<dbReference type="EMBL" id="QNBE01000164">
    <property type="protein sequence ID" value="RKX68427.1"/>
    <property type="molecule type" value="Genomic_DNA"/>
</dbReference>
<protein>
    <submittedName>
        <fullName evidence="1">Uncharacterized protein</fullName>
    </submittedName>
</protein>
<proteinExistence type="predicted"/>